<dbReference type="AlphaFoldDB" id="A0A7U3ZSR2"/>
<evidence type="ECO:0000256" key="1">
    <source>
        <dbReference type="ARBA" id="ARBA00022475"/>
    </source>
</evidence>
<accession>A0A7U3ZSR2</accession>
<dbReference type="GO" id="GO:0043772">
    <property type="term" value="F:acyl-phosphate glycerol-3-phosphate acyltransferase activity"/>
    <property type="evidence" value="ECO:0007669"/>
    <property type="project" value="UniProtKB-UniRule"/>
</dbReference>
<dbReference type="KEGG" id="mpf:MPUT_0449"/>
<dbReference type="InterPro" id="IPR003811">
    <property type="entry name" value="G3P_acylTferase_PlsY"/>
</dbReference>
<feature type="transmembrane region" description="Helical" evidence="10">
    <location>
        <begin position="118"/>
        <end position="140"/>
    </location>
</feature>
<evidence type="ECO:0000256" key="4">
    <source>
        <dbReference type="ARBA" id="ARBA00022692"/>
    </source>
</evidence>
<sequence>MHYLGIIIASVLGYFIGCISWSTIIVKKVKNIDIRTVGSGNPGATNATRILGKKWGLLITFLDGSKVVLTAIIAIILSISKHHLFKETSYFIPCIFALIGHCYPIYYRFKGGKAVSCFLGLLLVINILYLIIFLIVWFIAASIWRKVSLASIMSALVILLIMWMPWFSGTTTFIWQWNGLEQFKVAWNRYLLFSFFNSFHLWLNNTWASGMLEANIVILISGIILAWRHFPNIQRLRNKTEPDTFPRKVKNK</sequence>
<comment type="similarity">
    <text evidence="10">Belongs to the PlsY family.</text>
</comment>
<feature type="transmembrane region" description="Helical" evidence="10">
    <location>
        <begin position="187"/>
        <end position="203"/>
    </location>
</feature>
<dbReference type="NCBIfam" id="TIGR00023">
    <property type="entry name" value="glycerol-3-phosphate 1-O-acyltransferase PlsY"/>
    <property type="match status" value="1"/>
</dbReference>
<dbReference type="RefSeq" id="WP_014035177.1">
    <property type="nucleotide sequence ID" value="NC_015946.1"/>
</dbReference>
<dbReference type="UniPathway" id="UPA00085"/>
<keyword evidence="1 10" id="KW-1003">Cell membrane</keyword>
<feature type="transmembrane region" description="Helical" evidence="10">
    <location>
        <begin position="55"/>
        <end position="77"/>
    </location>
</feature>
<organism evidence="11 12">
    <name type="scientific">Mycoplasma putrefaciens (strain ATCC 15718 / NCTC 10155 / C30 KS-1 / KS-1)</name>
    <dbReference type="NCBI Taxonomy" id="743965"/>
    <lineage>
        <taxon>Bacteria</taxon>
        <taxon>Bacillati</taxon>
        <taxon>Mycoplasmatota</taxon>
        <taxon>Mollicutes</taxon>
        <taxon>Mycoplasmataceae</taxon>
        <taxon>Mycoplasma</taxon>
    </lineage>
</organism>
<keyword evidence="4 10" id="KW-0812">Transmembrane</keyword>
<keyword evidence="6 10" id="KW-0443">Lipid metabolism</keyword>
<evidence type="ECO:0000313" key="12">
    <source>
        <dbReference type="Proteomes" id="UP000008907"/>
    </source>
</evidence>
<dbReference type="PANTHER" id="PTHR30309">
    <property type="entry name" value="INNER MEMBRANE PROTEIN YGIH"/>
    <property type="match status" value="1"/>
</dbReference>
<keyword evidence="8 10" id="KW-0594">Phospholipid biosynthesis</keyword>
<keyword evidence="3 10" id="KW-0808">Transferase</keyword>
<comment type="subunit">
    <text evidence="10">Probably interacts with PlsX.</text>
</comment>
<feature type="transmembrane region" description="Helical" evidence="10">
    <location>
        <begin position="152"/>
        <end position="175"/>
    </location>
</feature>
<reference evidence="11 12" key="1">
    <citation type="journal article" date="2011" name="J. Bacteriol.">
        <title>Genome Sequence of Mycoplasma putrefaciens Type Strain KS1.</title>
        <authorList>
            <person name="Calcutt M.J."/>
            <person name="Foecking M.F."/>
        </authorList>
    </citation>
    <scope>NUCLEOTIDE SEQUENCE [LARGE SCALE GENOMIC DNA]</scope>
    <source>
        <strain evidence="12">ATCC 15718 / NCTC 10155 / C30 KS-1 / KS-1</strain>
    </source>
</reference>
<dbReference type="GO" id="GO:0005886">
    <property type="term" value="C:plasma membrane"/>
    <property type="evidence" value="ECO:0007669"/>
    <property type="project" value="UniProtKB-SubCell"/>
</dbReference>
<dbReference type="Pfam" id="PF02660">
    <property type="entry name" value="G3P_acyltransf"/>
    <property type="match status" value="1"/>
</dbReference>
<dbReference type="PANTHER" id="PTHR30309:SF0">
    <property type="entry name" value="GLYCEROL-3-PHOSPHATE ACYLTRANSFERASE-RELATED"/>
    <property type="match status" value="1"/>
</dbReference>
<feature type="transmembrane region" description="Helical" evidence="10">
    <location>
        <begin position="209"/>
        <end position="227"/>
    </location>
</feature>
<dbReference type="EC" id="2.3.1.275" evidence="10"/>
<keyword evidence="5 10" id="KW-1133">Transmembrane helix</keyword>
<protein>
    <recommendedName>
        <fullName evidence="10">Glycerol-3-phosphate acyltransferase</fullName>
    </recommendedName>
    <alternativeName>
        <fullName evidence="10">Acyl-PO4 G3P acyltransferase</fullName>
    </alternativeName>
    <alternativeName>
        <fullName evidence="10">Acyl-phosphate--glycerol-3-phosphate acyltransferase</fullName>
    </alternativeName>
    <alternativeName>
        <fullName evidence="10">G3P acyltransferase</fullName>
        <shortName evidence="10">GPAT</shortName>
        <ecNumber evidence="10">2.3.1.275</ecNumber>
    </alternativeName>
    <alternativeName>
        <fullName evidence="10">Lysophosphatidic acid synthase</fullName>
        <shortName evidence="10">LPA synthase</shortName>
    </alternativeName>
</protein>
<dbReference type="HAMAP" id="MF_01043">
    <property type="entry name" value="PlsY"/>
    <property type="match status" value="1"/>
</dbReference>
<evidence type="ECO:0000256" key="2">
    <source>
        <dbReference type="ARBA" id="ARBA00022516"/>
    </source>
</evidence>
<proteinExistence type="inferred from homology"/>
<keyword evidence="9 10" id="KW-1208">Phospholipid metabolism</keyword>
<comment type="pathway">
    <text evidence="10">Lipid metabolism; phospholipid metabolism.</text>
</comment>
<dbReference type="NCBIfam" id="NF010976">
    <property type="entry name" value="PRK14399.1"/>
    <property type="match status" value="1"/>
</dbReference>
<comment type="subcellular location">
    <subcellularLocation>
        <location evidence="10">Cell membrane</location>
        <topology evidence="10">Multi-pass membrane protein</topology>
    </subcellularLocation>
</comment>
<comment type="caution">
    <text evidence="10">Lacks conserved residue(s) required for the propagation of feature annotation.</text>
</comment>
<feature type="transmembrane region" description="Helical" evidence="10">
    <location>
        <begin position="6"/>
        <end position="26"/>
    </location>
</feature>
<evidence type="ECO:0000256" key="9">
    <source>
        <dbReference type="ARBA" id="ARBA00023264"/>
    </source>
</evidence>
<feature type="transmembrane region" description="Helical" evidence="10">
    <location>
        <begin position="89"/>
        <end position="106"/>
    </location>
</feature>
<evidence type="ECO:0000256" key="5">
    <source>
        <dbReference type="ARBA" id="ARBA00022989"/>
    </source>
</evidence>
<evidence type="ECO:0000256" key="6">
    <source>
        <dbReference type="ARBA" id="ARBA00023098"/>
    </source>
</evidence>
<keyword evidence="7 10" id="KW-0472">Membrane</keyword>
<evidence type="ECO:0000256" key="8">
    <source>
        <dbReference type="ARBA" id="ARBA00023209"/>
    </source>
</evidence>
<comment type="function">
    <text evidence="10">Catalyzes the transfer of an acyl group from acyl-phosphate (acyl-PO(4)) to glycerol-3-phosphate (G3P) to form lysophosphatidic acid (LPA). This enzyme utilizes acyl-phosphate as fatty acyl donor, but not acyl-CoA or acyl-ACP.</text>
</comment>
<keyword evidence="2 10" id="KW-0444">Lipid biosynthesis</keyword>
<name>A0A7U3ZSR2_MYCPK</name>
<evidence type="ECO:0000256" key="7">
    <source>
        <dbReference type="ARBA" id="ARBA00023136"/>
    </source>
</evidence>
<evidence type="ECO:0000313" key="11">
    <source>
        <dbReference type="EMBL" id="AEM68821.1"/>
    </source>
</evidence>
<evidence type="ECO:0000256" key="3">
    <source>
        <dbReference type="ARBA" id="ARBA00022679"/>
    </source>
</evidence>
<dbReference type="Proteomes" id="UP000008907">
    <property type="component" value="Chromosome"/>
</dbReference>
<dbReference type="GO" id="GO:0008654">
    <property type="term" value="P:phospholipid biosynthetic process"/>
    <property type="evidence" value="ECO:0007669"/>
    <property type="project" value="UniProtKB-UniRule"/>
</dbReference>
<comment type="catalytic activity">
    <reaction evidence="10">
        <text>an acyl phosphate + sn-glycerol 3-phosphate = a 1-acyl-sn-glycero-3-phosphate + phosphate</text>
        <dbReference type="Rhea" id="RHEA:34075"/>
        <dbReference type="ChEBI" id="CHEBI:43474"/>
        <dbReference type="ChEBI" id="CHEBI:57597"/>
        <dbReference type="ChEBI" id="CHEBI:57970"/>
        <dbReference type="ChEBI" id="CHEBI:59918"/>
        <dbReference type="EC" id="2.3.1.275"/>
    </reaction>
</comment>
<keyword evidence="11" id="KW-0012">Acyltransferase</keyword>
<gene>
    <name evidence="10 11" type="primary">plsY</name>
    <name evidence="11" type="ordered locus">MPUT_0449</name>
</gene>
<dbReference type="EMBL" id="CP003021">
    <property type="protein sequence ID" value="AEM68821.1"/>
    <property type="molecule type" value="Genomic_DNA"/>
</dbReference>
<dbReference type="SMART" id="SM01207">
    <property type="entry name" value="G3P_acyltransf"/>
    <property type="match status" value="1"/>
</dbReference>
<evidence type="ECO:0000256" key="10">
    <source>
        <dbReference type="HAMAP-Rule" id="MF_01043"/>
    </source>
</evidence>